<evidence type="ECO:0000313" key="2">
    <source>
        <dbReference type="Proteomes" id="UP000827138"/>
    </source>
</evidence>
<dbReference type="EMBL" id="CP080647">
    <property type="protein sequence ID" value="QYX79405.1"/>
    <property type="molecule type" value="Genomic_DNA"/>
</dbReference>
<gene>
    <name evidence="1" type="ORF">K1J60_25405</name>
</gene>
<reference evidence="1 2" key="1">
    <citation type="submission" date="2021-08" db="EMBL/GenBank/DDBJ databases">
        <authorList>
            <person name="Ping M."/>
        </authorList>
    </citation>
    <scope>NUCLEOTIDE SEQUENCE [LARGE SCALE GENOMIC DNA]</scope>
    <source>
        <strain evidence="1 2">MG28</strain>
    </source>
</reference>
<sequence>MTFEAGGHSFGNKSSAVVTAVLRVLAVVVDRGRFAPLRLVNPIRVAHRTSSQEPAHVA</sequence>
<keyword evidence="2" id="KW-1185">Reference proteome</keyword>
<proteinExistence type="predicted"/>
<dbReference type="RefSeq" id="WP_220648195.1">
    <property type="nucleotide sequence ID" value="NZ_CP080647.1"/>
</dbReference>
<protein>
    <submittedName>
        <fullName evidence="1">Uncharacterized protein</fullName>
    </submittedName>
</protein>
<organism evidence="1 2">
    <name type="scientific">Streptomyces akebiae</name>
    <dbReference type="NCBI Taxonomy" id="2865673"/>
    <lineage>
        <taxon>Bacteria</taxon>
        <taxon>Bacillati</taxon>
        <taxon>Actinomycetota</taxon>
        <taxon>Actinomycetes</taxon>
        <taxon>Kitasatosporales</taxon>
        <taxon>Streptomycetaceae</taxon>
        <taxon>Streptomyces</taxon>
    </lineage>
</organism>
<dbReference type="Proteomes" id="UP000827138">
    <property type="component" value="Chromosome"/>
</dbReference>
<name>A0ABX8XTZ9_9ACTN</name>
<accession>A0ABX8XTZ9</accession>
<evidence type="ECO:0000313" key="1">
    <source>
        <dbReference type="EMBL" id="QYX79405.1"/>
    </source>
</evidence>